<feature type="repeat" description="Filamin" evidence="7">
    <location>
        <begin position="397"/>
        <end position="472"/>
    </location>
</feature>
<feature type="repeat" description="NHL" evidence="8">
    <location>
        <begin position="670"/>
        <end position="713"/>
    </location>
</feature>
<dbReference type="RefSeq" id="XP_020896601.2">
    <property type="nucleotide sequence ID" value="XM_021040942.2"/>
</dbReference>
<dbReference type="PANTHER" id="PTHR25462:SF299">
    <property type="entry name" value="E3 UBIQUITIN-PROTEIN LIGASE TRIM56"/>
    <property type="match status" value="1"/>
</dbReference>
<dbReference type="KEGG" id="epa:110235479"/>
<evidence type="ECO:0000256" key="6">
    <source>
        <dbReference type="PROSITE-ProRule" id="PRU00024"/>
    </source>
</evidence>
<dbReference type="InterPro" id="IPR000315">
    <property type="entry name" value="Znf_B-box"/>
</dbReference>
<evidence type="ECO:0000313" key="13">
    <source>
        <dbReference type="Proteomes" id="UP000887567"/>
    </source>
</evidence>
<reference evidence="12" key="1">
    <citation type="submission" date="2022-11" db="UniProtKB">
        <authorList>
            <consortium name="EnsemblMetazoa"/>
        </authorList>
    </citation>
    <scope>IDENTIFICATION</scope>
</reference>
<name>A0A913X028_EXADI</name>
<dbReference type="AlphaFoldDB" id="A0A913X028"/>
<evidence type="ECO:0000313" key="12">
    <source>
        <dbReference type="EnsemblMetazoa" id="XP_020896601.2"/>
    </source>
</evidence>
<accession>A0A913X028</accession>
<dbReference type="GO" id="GO:0060340">
    <property type="term" value="P:positive regulation of type I interferon-mediated signaling pathway"/>
    <property type="evidence" value="ECO:0007669"/>
    <property type="project" value="TreeGrafter"/>
</dbReference>
<dbReference type="EnsemblMetazoa" id="XM_021040942.2">
    <property type="protein sequence ID" value="XP_020896601.2"/>
    <property type="gene ID" value="LOC110235479"/>
</dbReference>
<keyword evidence="13" id="KW-1185">Reference proteome</keyword>
<evidence type="ECO:0000256" key="2">
    <source>
        <dbReference type="ARBA" id="ARBA00022723"/>
    </source>
</evidence>
<dbReference type="SUPFAM" id="SSF81296">
    <property type="entry name" value="E set domains"/>
    <property type="match status" value="1"/>
</dbReference>
<evidence type="ECO:0000259" key="10">
    <source>
        <dbReference type="PROSITE" id="PS50089"/>
    </source>
</evidence>
<keyword evidence="3" id="KW-0677">Repeat</keyword>
<dbReference type="InterPro" id="IPR017868">
    <property type="entry name" value="Filamin/ABP280_repeat-like"/>
</dbReference>
<dbReference type="GeneID" id="110235479"/>
<dbReference type="CDD" id="cd05819">
    <property type="entry name" value="NHL"/>
    <property type="match status" value="1"/>
</dbReference>
<dbReference type="SUPFAM" id="SSF57845">
    <property type="entry name" value="B-box zinc-binding domain"/>
    <property type="match status" value="1"/>
</dbReference>
<dbReference type="SUPFAM" id="SSF101898">
    <property type="entry name" value="NHL repeat"/>
    <property type="match status" value="1"/>
</dbReference>
<dbReference type="Gene3D" id="2.120.10.30">
    <property type="entry name" value="TolB, C-terminal domain"/>
    <property type="match status" value="2"/>
</dbReference>
<dbReference type="Pfam" id="PF00097">
    <property type="entry name" value="zf-C3HC4"/>
    <property type="match status" value="1"/>
</dbReference>
<dbReference type="InterPro" id="IPR001258">
    <property type="entry name" value="NHL_repeat"/>
</dbReference>
<dbReference type="SUPFAM" id="SSF57850">
    <property type="entry name" value="RING/U-box"/>
    <property type="match status" value="1"/>
</dbReference>
<dbReference type="InterPro" id="IPR018957">
    <property type="entry name" value="Znf_C3HC4_RING-type"/>
</dbReference>
<keyword evidence="4 6" id="KW-0863">Zinc-finger</keyword>
<dbReference type="InterPro" id="IPR047153">
    <property type="entry name" value="TRIM45/56/19-like"/>
</dbReference>
<organism evidence="12 13">
    <name type="scientific">Exaiptasia diaphana</name>
    <name type="common">Tropical sea anemone</name>
    <name type="synonym">Aiptasia pulchella</name>
    <dbReference type="NCBI Taxonomy" id="2652724"/>
    <lineage>
        <taxon>Eukaryota</taxon>
        <taxon>Metazoa</taxon>
        <taxon>Cnidaria</taxon>
        <taxon>Anthozoa</taxon>
        <taxon>Hexacorallia</taxon>
        <taxon>Actiniaria</taxon>
        <taxon>Aiptasiidae</taxon>
        <taxon>Exaiptasia</taxon>
    </lineage>
</organism>
<keyword evidence="9" id="KW-0175">Coiled coil</keyword>
<feature type="domain" description="B box-type" evidence="11">
    <location>
        <begin position="160"/>
        <end position="203"/>
    </location>
</feature>
<feature type="domain" description="RING-type" evidence="10">
    <location>
        <begin position="17"/>
        <end position="61"/>
    </location>
</feature>
<dbReference type="PROSITE" id="PS50194">
    <property type="entry name" value="FILAMIN_REPEAT"/>
    <property type="match status" value="1"/>
</dbReference>
<dbReference type="InterPro" id="IPR013783">
    <property type="entry name" value="Ig-like_fold"/>
</dbReference>
<dbReference type="InterPro" id="IPR017907">
    <property type="entry name" value="Znf_RING_CS"/>
</dbReference>
<evidence type="ECO:0000256" key="9">
    <source>
        <dbReference type="SAM" id="Coils"/>
    </source>
</evidence>
<feature type="coiled-coil region" evidence="9">
    <location>
        <begin position="200"/>
        <end position="252"/>
    </location>
</feature>
<keyword evidence="5" id="KW-0862">Zinc</keyword>
<evidence type="ECO:0000256" key="5">
    <source>
        <dbReference type="ARBA" id="ARBA00022833"/>
    </source>
</evidence>
<dbReference type="PROSITE" id="PS50089">
    <property type="entry name" value="ZF_RING_2"/>
    <property type="match status" value="1"/>
</dbReference>
<dbReference type="PROSITE" id="PS51125">
    <property type="entry name" value="NHL"/>
    <property type="match status" value="1"/>
</dbReference>
<dbReference type="InterPro" id="IPR011042">
    <property type="entry name" value="6-blade_b-propeller_TolB-like"/>
</dbReference>
<dbReference type="GO" id="GO:0008270">
    <property type="term" value="F:zinc ion binding"/>
    <property type="evidence" value="ECO:0007669"/>
    <property type="project" value="UniProtKB-KW"/>
</dbReference>
<evidence type="ECO:0000256" key="8">
    <source>
        <dbReference type="PROSITE-ProRule" id="PRU00504"/>
    </source>
</evidence>
<dbReference type="InterPro" id="IPR013083">
    <property type="entry name" value="Znf_RING/FYVE/PHD"/>
</dbReference>
<evidence type="ECO:0000256" key="7">
    <source>
        <dbReference type="PROSITE-ProRule" id="PRU00087"/>
    </source>
</evidence>
<dbReference type="PROSITE" id="PS00518">
    <property type="entry name" value="ZF_RING_1"/>
    <property type="match status" value="1"/>
</dbReference>
<evidence type="ECO:0000256" key="1">
    <source>
        <dbReference type="ARBA" id="ARBA00008518"/>
    </source>
</evidence>
<dbReference type="GO" id="GO:0005654">
    <property type="term" value="C:nucleoplasm"/>
    <property type="evidence" value="ECO:0007669"/>
    <property type="project" value="TreeGrafter"/>
</dbReference>
<dbReference type="InterPro" id="IPR014756">
    <property type="entry name" value="Ig_E-set"/>
</dbReference>
<dbReference type="PANTHER" id="PTHR25462">
    <property type="entry name" value="BONUS, ISOFORM C-RELATED"/>
    <property type="match status" value="1"/>
</dbReference>
<dbReference type="GO" id="GO:0045087">
    <property type="term" value="P:innate immune response"/>
    <property type="evidence" value="ECO:0007669"/>
    <property type="project" value="TreeGrafter"/>
</dbReference>
<dbReference type="SMART" id="SM00184">
    <property type="entry name" value="RING"/>
    <property type="match status" value="1"/>
</dbReference>
<dbReference type="SMART" id="SM00557">
    <property type="entry name" value="IG_FLMN"/>
    <property type="match status" value="1"/>
</dbReference>
<protein>
    <submittedName>
        <fullName evidence="12">Uncharacterized protein</fullName>
    </submittedName>
</protein>
<dbReference type="Gene3D" id="3.30.160.60">
    <property type="entry name" value="Classic Zinc Finger"/>
    <property type="match status" value="1"/>
</dbReference>
<comment type="similarity">
    <text evidence="1">Belongs to the TRIM/RBCC family.</text>
</comment>
<dbReference type="InterPro" id="IPR001841">
    <property type="entry name" value="Znf_RING"/>
</dbReference>
<sequence>MAGLKTFTDDLEAQLTCVICNDIFTDPRTLPCLHTFCFKCIKNWNEACQREMKRLRCPTCRAVVKIEGDDISKLPSSFTYKSLLQLFNVMKTKTDEQSQQQLPECVGCNKRSVLVGFCPQCEGMICNECINQHKTKSSIKTHQATLWSEFKTQNVNSYINNQSICKEKFHQKCRLDYYCITCRKCICNKCSATAHSIHDKVSIEQAAEDAKKLIRNEKDRLNELLIGYKKDLELSNENMTRIQSEVDAAKAKVRNDTQALMKILQDRQNALIATLDGLLAEQTTANEDEKKDIDGNIQQFTELKHQCETTEDKNLEKFILESYENLLEVCKTTAQNKSILSTKPVKRNTSISFIPNPEAIAMMRKFQLGEVVESVTDPSRCSMESVSNVRRGCINGFVIVTRNSQGYICHTNKGSIDVQIQDVDGKNVQKELIETETGRFLVRYKAEKPSPYKFVVSIGGKEIKNSAQNIETIHAKADFKPSTITDVEGRMSNPITLDVNDSGHIAVVNRDLNKKDFRVVLFNADGEYLRDIGGAGSGDGQLSNPGGVIFNEYKIVISDNPGDCGCIKVFDIDGTYKRTLIGLHRGMFLKRMCTANQTIACLCYNTNTKETFIKCFDRHSYDHLHDIKLNAVPDESHIEPSSLVYHNNKYFVSFIGLDAVCVFDENGVLLYTFGMKGNKEGQFNCVGGIAVFGKEMLLVCDIYNHRVQVFSQDGQFIRSFGSHGSGFGQMKCPFDVAVTPDGRVFVLEWLGTRVQVWR</sequence>
<proteinExistence type="inferred from homology"/>
<dbReference type="Proteomes" id="UP000887567">
    <property type="component" value="Unplaced"/>
</dbReference>
<evidence type="ECO:0000256" key="4">
    <source>
        <dbReference type="ARBA" id="ARBA00022771"/>
    </source>
</evidence>
<dbReference type="Gene3D" id="3.30.40.10">
    <property type="entry name" value="Zinc/RING finger domain, C3HC4 (zinc finger)"/>
    <property type="match status" value="1"/>
</dbReference>
<evidence type="ECO:0000256" key="3">
    <source>
        <dbReference type="ARBA" id="ARBA00022737"/>
    </source>
</evidence>
<dbReference type="GO" id="GO:0061630">
    <property type="term" value="F:ubiquitin protein ligase activity"/>
    <property type="evidence" value="ECO:0007669"/>
    <property type="project" value="TreeGrafter"/>
</dbReference>
<dbReference type="Gene3D" id="2.60.40.10">
    <property type="entry name" value="Immunoglobulins"/>
    <property type="match status" value="1"/>
</dbReference>
<dbReference type="Pfam" id="PF00630">
    <property type="entry name" value="Filamin"/>
    <property type="match status" value="1"/>
</dbReference>
<dbReference type="OMA" id="ITIAKHQ"/>
<evidence type="ECO:0000259" key="11">
    <source>
        <dbReference type="PROSITE" id="PS50119"/>
    </source>
</evidence>
<dbReference type="PROSITE" id="PS50119">
    <property type="entry name" value="ZF_BBOX"/>
    <property type="match status" value="1"/>
</dbReference>
<dbReference type="InterPro" id="IPR001298">
    <property type="entry name" value="Filamin/ABP280_rpt"/>
</dbReference>
<dbReference type="OrthoDB" id="5946204at2759"/>
<keyword evidence="2" id="KW-0479">Metal-binding</keyword>